<dbReference type="GO" id="GO:0045122">
    <property type="term" value="P:aflatoxin biosynthetic process"/>
    <property type="evidence" value="ECO:0007669"/>
    <property type="project" value="InterPro"/>
</dbReference>
<feature type="domain" description="Zn(2)-C6 fungal-type" evidence="6">
    <location>
        <begin position="29"/>
        <end position="59"/>
    </location>
</feature>
<accession>A0A3E2H065</accession>
<dbReference type="InterPro" id="IPR036864">
    <property type="entry name" value="Zn2-C6_fun-type_DNA-bd_sf"/>
</dbReference>
<sequence>MLESPRSTHLQAPARQVVGSITSAKLRDSCHACALSKVKCHKERPTCSRCARRGTTCEYFVTKRPGRKGLRHKDSNAGNNDKVNVVQPALPGGCDAHDSTTSTCAPLSTIRSSSSNCLDLTPPDHNSNSIEHSNSSPSVSISLDIFSSLLMPLESYPSSVPVGMSYDLERFLTPPANILDLDAFDPNNFTHGRSELDSLLTSPTSILDLDVFDPNNFTQGRNDLDGFLTSPTNILDWNDFDSNNFSQGCSDIAIPININSELVSGTSDIDIASPSLSGSSDTSNSTCRCLVQALDLVLANSQPSTSPYYASTTSNSDVIVENKHTIESVTNMLKCSCSEDGYVLSMLSMIVVKMLGQYASAIRKQASNTIVRGDNLHVSTKEHILRPPEDGQALDRMAAQAILGELHCVQQLVDQLSMKLKTHRGNLASKGVEIPTDGETPSSTTTLNQIEIDMQKSLNTLSSSIINMLRYSQ</sequence>
<dbReference type="GO" id="GO:0000981">
    <property type="term" value="F:DNA-binding transcription factor activity, RNA polymerase II-specific"/>
    <property type="evidence" value="ECO:0007669"/>
    <property type="project" value="InterPro"/>
</dbReference>
<dbReference type="OMA" id="NCAFAKV"/>
<dbReference type="OrthoDB" id="2740448at2759"/>
<dbReference type="AlphaFoldDB" id="A0A3E2H065"/>
<gene>
    <name evidence="7" type="ORF">B7463_g9559</name>
</gene>
<evidence type="ECO:0000256" key="5">
    <source>
        <dbReference type="ARBA" id="ARBA00023242"/>
    </source>
</evidence>
<keyword evidence="2" id="KW-0805">Transcription regulation</keyword>
<protein>
    <recommendedName>
        <fullName evidence="6">Zn(2)-C6 fungal-type domain-containing protein</fullName>
    </recommendedName>
</protein>
<organism evidence="7 8">
    <name type="scientific">Scytalidium lignicola</name>
    <name type="common">Hyphomycete</name>
    <dbReference type="NCBI Taxonomy" id="5539"/>
    <lineage>
        <taxon>Eukaryota</taxon>
        <taxon>Fungi</taxon>
        <taxon>Dikarya</taxon>
        <taxon>Ascomycota</taxon>
        <taxon>Pezizomycotina</taxon>
        <taxon>Leotiomycetes</taxon>
        <taxon>Leotiomycetes incertae sedis</taxon>
        <taxon>Scytalidium</taxon>
    </lineage>
</organism>
<dbReference type="SUPFAM" id="SSF57701">
    <property type="entry name" value="Zn2/Cys6 DNA-binding domain"/>
    <property type="match status" value="1"/>
</dbReference>
<dbReference type="CDD" id="cd00067">
    <property type="entry name" value="GAL4"/>
    <property type="match status" value="1"/>
</dbReference>
<evidence type="ECO:0000256" key="4">
    <source>
        <dbReference type="ARBA" id="ARBA00023163"/>
    </source>
</evidence>
<evidence type="ECO:0000256" key="1">
    <source>
        <dbReference type="ARBA" id="ARBA00022723"/>
    </source>
</evidence>
<keyword evidence="8" id="KW-1185">Reference proteome</keyword>
<dbReference type="PROSITE" id="PS50048">
    <property type="entry name" value="ZN2_CY6_FUNGAL_2"/>
    <property type="match status" value="1"/>
</dbReference>
<dbReference type="PANTHER" id="PTHR31069:SF31">
    <property type="entry name" value="MONODICTYPHENONE CLUSTER TRANSCRIPTION FACTOR-RELATED"/>
    <property type="match status" value="1"/>
</dbReference>
<evidence type="ECO:0000256" key="2">
    <source>
        <dbReference type="ARBA" id="ARBA00023015"/>
    </source>
</evidence>
<dbReference type="EMBL" id="NCSJ02000243">
    <property type="protein sequence ID" value="RFU26776.1"/>
    <property type="molecule type" value="Genomic_DNA"/>
</dbReference>
<keyword evidence="3" id="KW-0238">DNA-binding</keyword>
<evidence type="ECO:0000313" key="8">
    <source>
        <dbReference type="Proteomes" id="UP000258309"/>
    </source>
</evidence>
<reference evidence="7 8" key="1">
    <citation type="submission" date="2018-05" db="EMBL/GenBank/DDBJ databases">
        <title>Draft genome sequence of Scytalidium lignicola DSM 105466, a ubiquitous saprotrophic fungus.</title>
        <authorList>
            <person name="Buettner E."/>
            <person name="Gebauer A.M."/>
            <person name="Hofrichter M."/>
            <person name="Liers C."/>
            <person name="Kellner H."/>
        </authorList>
    </citation>
    <scope>NUCLEOTIDE SEQUENCE [LARGE SCALE GENOMIC DNA]</scope>
    <source>
        <strain evidence="7 8">DSM 105466</strain>
    </source>
</reference>
<dbReference type="Gene3D" id="4.10.240.10">
    <property type="entry name" value="Zn(2)-C6 fungal-type DNA-binding domain"/>
    <property type="match status" value="1"/>
</dbReference>
<dbReference type="GO" id="GO:0003677">
    <property type="term" value="F:DNA binding"/>
    <property type="evidence" value="ECO:0007669"/>
    <property type="project" value="UniProtKB-KW"/>
</dbReference>
<dbReference type="STRING" id="5539.A0A3E2H065"/>
<name>A0A3E2H065_SCYLI</name>
<dbReference type="SMART" id="SM00066">
    <property type="entry name" value="GAL4"/>
    <property type="match status" value="1"/>
</dbReference>
<dbReference type="InterPro" id="IPR050675">
    <property type="entry name" value="OAF3"/>
</dbReference>
<dbReference type="GO" id="GO:0008270">
    <property type="term" value="F:zinc ion binding"/>
    <property type="evidence" value="ECO:0007669"/>
    <property type="project" value="InterPro"/>
</dbReference>
<comment type="caution">
    <text evidence="7">The sequence shown here is derived from an EMBL/GenBank/DDBJ whole genome shotgun (WGS) entry which is preliminary data.</text>
</comment>
<dbReference type="InterPro" id="IPR001138">
    <property type="entry name" value="Zn2Cys6_DnaBD"/>
</dbReference>
<dbReference type="GO" id="GO:0005634">
    <property type="term" value="C:nucleus"/>
    <property type="evidence" value="ECO:0007669"/>
    <property type="project" value="InterPro"/>
</dbReference>
<evidence type="ECO:0000313" key="7">
    <source>
        <dbReference type="EMBL" id="RFU26776.1"/>
    </source>
</evidence>
<keyword evidence="1" id="KW-0479">Metal-binding</keyword>
<evidence type="ECO:0000259" key="6">
    <source>
        <dbReference type="PROSITE" id="PS50048"/>
    </source>
</evidence>
<keyword evidence="4" id="KW-0804">Transcription</keyword>
<dbReference type="Proteomes" id="UP000258309">
    <property type="component" value="Unassembled WGS sequence"/>
</dbReference>
<proteinExistence type="predicted"/>
<dbReference type="Pfam" id="PF00172">
    <property type="entry name" value="Zn_clus"/>
    <property type="match status" value="1"/>
</dbReference>
<evidence type="ECO:0000256" key="3">
    <source>
        <dbReference type="ARBA" id="ARBA00023125"/>
    </source>
</evidence>
<feature type="non-terminal residue" evidence="7">
    <location>
        <position position="473"/>
    </location>
</feature>
<dbReference type="PANTHER" id="PTHR31069">
    <property type="entry name" value="OLEATE-ACTIVATED TRANSCRIPTION FACTOR 1-RELATED"/>
    <property type="match status" value="1"/>
</dbReference>
<dbReference type="PROSITE" id="PS00463">
    <property type="entry name" value="ZN2_CY6_FUNGAL_1"/>
    <property type="match status" value="1"/>
</dbReference>
<feature type="non-terminal residue" evidence="7">
    <location>
        <position position="1"/>
    </location>
</feature>
<keyword evidence="5" id="KW-0539">Nucleus</keyword>
<dbReference type="InterPro" id="IPR013700">
    <property type="entry name" value="AflR"/>
</dbReference>
<dbReference type="Pfam" id="PF08493">
    <property type="entry name" value="AflR"/>
    <property type="match status" value="1"/>
</dbReference>
<dbReference type="PRINTS" id="PR00755">
    <property type="entry name" value="AFLATOXINBRP"/>
</dbReference>